<feature type="chain" id="PRO_5034428217" evidence="2">
    <location>
        <begin position="24"/>
        <end position="129"/>
    </location>
</feature>
<gene>
    <name evidence="3" type="ORF">IM811_001448</name>
</gene>
<comment type="caution">
    <text evidence="3">The sequence shown here is derived from an EMBL/GenBank/DDBJ whole genome shotgun (WGS) entry which is preliminary data.</text>
</comment>
<evidence type="ECO:0000256" key="1">
    <source>
        <dbReference type="SAM" id="MobiDB-lite"/>
    </source>
</evidence>
<evidence type="ECO:0000313" key="4">
    <source>
        <dbReference type="Proteomes" id="UP000616885"/>
    </source>
</evidence>
<dbReference type="Proteomes" id="UP000616885">
    <property type="component" value="Unassembled WGS sequence"/>
</dbReference>
<reference evidence="3" key="1">
    <citation type="submission" date="2020-10" db="EMBL/GenBank/DDBJ databases">
        <title>High-Quality Genome Resource of Clonostachys rosea strain S41 by Oxford Nanopore Long-Read Sequencing.</title>
        <authorList>
            <person name="Wang H."/>
        </authorList>
    </citation>
    <scope>NUCLEOTIDE SEQUENCE</scope>
    <source>
        <strain evidence="3">S41</strain>
    </source>
</reference>
<sequence>MVAYNNLSFAAVLSLGLAAHGLASKTEATNLIARGMEFDGAPEFVARDTEAELEERDDEGELQARDLLEELYERDMYEEDKYLFARARGPGVQRKSLRLSLTLSKTRGEGPEKNAWSTYSRLREEERSA</sequence>
<evidence type="ECO:0000313" key="3">
    <source>
        <dbReference type="EMBL" id="KAF9759754.1"/>
    </source>
</evidence>
<organism evidence="3 4">
    <name type="scientific">Bionectria ochroleuca</name>
    <name type="common">Gliocladium roseum</name>
    <dbReference type="NCBI Taxonomy" id="29856"/>
    <lineage>
        <taxon>Eukaryota</taxon>
        <taxon>Fungi</taxon>
        <taxon>Dikarya</taxon>
        <taxon>Ascomycota</taxon>
        <taxon>Pezizomycotina</taxon>
        <taxon>Sordariomycetes</taxon>
        <taxon>Hypocreomycetidae</taxon>
        <taxon>Hypocreales</taxon>
        <taxon>Bionectriaceae</taxon>
        <taxon>Clonostachys</taxon>
    </lineage>
</organism>
<feature type="signal peptide" evidence="2">
    <location>
        <begin position="1"/>
        <end position="23"/>
    </location>
</feature>
<keyword evidence="2" id="KW-0732">Signal</keyword>
<name>A0A8H7TTU8_BIOOC</name>
<accession>A0A8H7TTU8</accession>
<evidence type="ECO:0000256" key="2">
    <source>
        <dbReference type="SAM" id="SignalP"/>
    </source>
</evidence>
<dbReference type="AlphaFoldDB" id="A0A8H7TTU8"/>
<feature type="region of interest" description="Disordered" evidence="1">
    <location>
        <begin position="103"/>
        <end position="129"/>
    </location>
</feature>
<proteinExistence type="predicted"/>
<dbReference type="EMBL" id="JADCTT010000001">
    <property type="protein sequence ID" value="KAF9759754.1"/>
    <property type="molecule type" value="Genomic_DNA"/>
</dbReference>
<protein>
    <submittedName>
        <fullName evidence="3">Uncharacterized protein</fullName>
    </submittedName>
</protein>